<dbReference type="GO" id="GO:0004633">
    <property type="term" value="F:phosphopantothenoylcysteine decarboxylase activity"/>
    <property type="evidence" value="ECO:0007669"/>
    <property type="project" value="UniProtKB-EC"/>
</dbReference>
<dbReference type="InterPro" id="IPR005252">
    <property type="entry name" value="CoaBC"/>
</dbReference>
<evidence type="ECO:0000313" key="8">
    <source>
        <dbReference type="Proteomes" id="UP000762110"/>
    </source>
</evidence>
<feature type="binding site" evidence="3">
    <location>
        <position position="323"/>
    </location>
    <ligand>
        <name>CTP</name>
        <dbReference type="ChEBI" id="CHEBI:37563"/>
    </ligand>
</feature>
<dbReference type="EMBL" id="JABMKV010000002">
    <property type="protein sequence ID" value="NQX32477.1"/>
    <property type="molecule type" value="Genomic_DNA"/>
</dbReference>
<dbReference type="PANTHER" id="PTHR14359">
    <property type="entry name" value="HOMO-OLIGOMERIC FLAVIN CONTAINING CYS DECARBOXYLASE FAMILY"/>
    <property type="match status" value="1"/>
</dbReference>
<feature type="region of interest" description="Phosphopantothenate--cysteine ligase" evidence="3">
    <location>
        <begin position="190"/>
        <end position="399"/>
    </location>
</feature>
<feature type="domain" description="DNA/pantothenate metabolism flavoprotein C-terminal" evidence="6">
    <location>
        <begin position="186"/>
        <end position="395"/>
    </location>
</feature>
<dbReference type="InterPro" id="IPR003382">
    <property type="entry name" value="Flavoprotein"/>
</dbReference>
<keyword evidence="3" id="KW-0479">Metal-binding</keyword>
<dbReference type="SUPFAM" id="SSF52507">
    <property type="entry name" value="Homo-oligomeric flavin-containing Cys decarboxylases, HFCD"/>
    <property type="match status" value="1"/>
</dbReference>
<comment type="cofactor">
    <cofactor evidence="3">
        <name>Mg(2+)</name>
        <dbReference type="ChEBI" id="CHEBI:18420"/>
    </cofactor>
</comment>
<keyword evidence="1 3" id="KW-0210">Decarboxylase</keyword>
<comment type="caution">
    <text evidence="7">The sequence shown here is derived from an EMBL/GenBank/DDBJ whole genome shotgun (WGS) entry which is preliminary data.</text>
</comment>
<comment type="pathway">
    <text evidence="3 4">Cofactor biosynthesis; coenzyme A biosynthesis; CoA from (R)-pantothenate: step 3/5.</text>
</comment>
<dbReference type="InterPro" id="IPR035929">
    <property type="entry name" value="CoaB-like_sf"/>
</dbReference>
<dbReference type="Proteomes" id="UP000762110">
    <property type="component" value="Unassembled WGS sequence"/>
</dbReference>
<feature type="domain" description="Flavoprotein" evidence="5">
    <location>
        <begin position="5"/>
        <end position="177"/>
    </location>
</feature>
<comment type="pathway">
    <text evidence="3 4">Cofactor biosynthesis; coenzyme A biosynthesis; CoA from (R)-pantothenate: step 2/5.</text>
</comment>
<dbReference type="Pfam" id="PF04127">
    <property type="entry name" value="DFP"/>
    <property type="match status" value="1"/>
</dbReference>
<evidence type="ECO:0000256" key="3">
    <source>
        <dbReference type="HAMAP-Rule" id="MF_02225"/>
    </source>
</evidence>
<feature type="region of interest" description="Phosphopantothenoylcysteine decarboxylase" evidence="3">
    <location>
        <begin position="1"/>
        <end position="189"/>
    </location>
</feature>
<comment type="cofactor">
    <cofactor evidence="3">
        <name>FMN</name>
        <dbReference type="ChEBI" id="CHEBI:58210"/>
    </cofactor>
    <text evidence="3">Binds 1 FMN per subunit.</text>
</comment>
<keyword evidence="3 4" id="KW-0288">FMN</keyword>
<evidence type="ECO:0000313" key="7">
    <source>
        <dbReference type="EMBL" id="NQX32477.1"/>
    </source>
</evidence>
<evidence type="ECO:0000259" key="6">
    <source>
        <dbReference type="Pfam" id="PF04127"/>
    </source>
</evidence>
<evidence type="ECO:0000256" key="2">
    <source>
        <dbReference type="ARBA" id="ARBA00023239"/>
    </source>
</evidence>
<proteinExistence type="inferred from homology"/>
<comment type="similarity">
    <text evidence="3 4">In the C-terminal section; belongs to the PPC synthetase family.</text>
</comment>
<dbReference type="GO" id="GO:0004632">
    <property type="term" value="F:phosphopantothenate--cysteine ligase activity"/>
    <property type="evidence" value="ECO:0007669"/>
    <property type="project" value="UniProtKB-EC"/>
</dbReference>
<comment type="catalytic activity">
    <reaction evidence="3 4">
        <text>(R)-4'-phosphopantothenate + L-cysteine + CTP = N-[(R)-4-phosphopantothenoyl]-L-cysteine + CMP + diphosphate + H(+)</text>
        <dbReference type="Rhea" id="RHEA:19397"/>
        <dbReference type="ChEBI" id="CHEBI:10986"/>
        <dbReference type="ChEBI" id="CHEBI:15378"/>
        <dbReference type="ChEBI" id="CHEBI:33019"/>
        <dbReference type="ChEBI" id="CHEBI:35235"/>
        <dbReference type="ChEBI" id="CHEBI:37563"/>
        <dbReference type="ChEBI" id="CHEBI:59458"/>
        <dbReference type="ChEBI" id="CHEBI:60377"/>
        <dbReference type="EC" id="6.3.2.5"/>
    </reaction>
</comment>
<feature type="binding site" evidence="3">
    <location>
        <position position="337"/>
    </location>
    <ligand>
        <name>CTP</name>
        <dbReference type="ChEBI" id="CHEBI:37563"/>
    </ligand>
</feature>
<dbReference type="HAMAP" id="MF_02225">
    <property type="entry name" value="CoaBC"/>
    <property type="match status" value="1"/>
</dbReference>
<evidence type="ECO:0000256" key="1">
    <source>
        <dbReference type="ARBA" id="ARBA00022793"/>
    </source>
</evidence>
<comment type="similarity">
    <text evidence="3 4">In the N-terminal section; belongs to the HFCD (homo-oligomeric flavin containing Cys decarboxylase) superfamily.</text>
</comment>
<dbReference type="Gene3D" id="3.40.50.1950">
    <property type="entry name" value="Flavin prenyltransferase-like"/>
    <property type="match status" value="1"/>
</dbReference>
<keyword evidence="2 3" id="KW-0456">Lyase</keyword>
<keyword evidence="8" id="KW-1185">Reference proteome</keyword>
<keyword evidence="3" id="KW-0460">Magnesium</keyword>
<feature type="binding site" evidence="3">
    <location>
        <position position="341"/>
    </location>
    <ligand>
        <name>CTP</name>
        <dbReference type="ChEBI" id="CHEBI:37563"/>
    </ligand>
</feature>
<dbReference type="EC" id="4.1.1.36" evidence="3"/>
<gene>
    <name evidence="3 7" type="primary">coaBC</name>
    <name evidence="7" type="ORF">HQN85_12115</name>
</gene>
<protein>
    <recommendedName>
        <fullName evidence="3">Coenzyme A biosynthesis bifunctional protein CoaBC</fullName>
    </recommendedName>
    <alternativeName>
        <fullName evidence="3">DNA/pantothenate metabolism flavoprotein</fullName>
    </alternativeName>
    <alternativeName>
        <fullName evidence="3">Phosphopantothenoylcysteine synthetase/decarboxylase</fullName>
        <shortName evidence="3">PPCS-PPCDC</shortName>
    </alternativeName>
    <domain>
        <recommendedName>
            <fullName evidence="3">Phosphopantothenoylcysteine decarboxylase</fullName>
            <shortName evidence="3">PPC decarboxylase</shortName>
            <shortName evidence="3">PPC-DC</shortName>
            <ecNumber evidence="3">4.1.1.36</ecNumber>
        </recommendedName>
        <alternativeName>
            <fullName evidence="3">CoaC</fullName>
        </alternativeName>
    </domain>
    <domain>
        <recommendedName>
            <fullName evidence="3">Phosphopantothenate--cysteine ligase</fullName>
            <ecNumber evidence="3">6.3.2.5</ecNumber>
        </recommendedName>
        <alternativeName>
            <fullName evidence="3">CoaB</fullName>
        </alternativeName>
        <alternativeName>
            <fullName evidence="3">Phosphopantothenoylcysteine synthetase</fullName>
            <shortName evidence="3">PPC synthetase</shortName>
            <shortName evidence="3">PPC-S</shortName>
        </alternativeName>
    </domain>
</protein>
<organism evidence="7 8">
    <name type="scientific">Pedobacter boryungensis</name>
    <dbReference type="NCBI Taxonomy" id="869962"/>
    <lineage>
        <taxon>Bacteria</taxon>
        <taxon>Pseudomonadati</taxon>
        <taxon>Bacteroidota</taxon>
        <taxon>Sphingobacteriia</taxon>
        <taxon>Sphingobacteriales</taxon>
        <taxon>Sphingobacteriaceae</taxon>
        <taxon>Pedobacter</taxon>
    </lineage>
</organism>
<comment type="catalytic activity">
    <reaction evidence="3 4">
        <text>N-[(R)-4-phosphopantothenoyl]-L-cysteine + H(+) = (R)-4'-phosphopantetheine + CO2</text>
        <dbReference type="Rhea" id="RHEA:16793"/>
        <dbReference type="ChEBI" id="CHEBI:15378"/>
        <dbReference type="ChEBI" id="CHEBI:16526"/>
        <dbReference type="ChEBI" id="CHEBI:59458"/>
        <dbReference type="ChEBI" id="CHEBI:61723"/>
        <dbReference type="EC" id="4.1.1.36"/>
    </reaction>
</comment>
<dbReference type="RefSeq" id="WP_173272495.1">
    <property type="nucleotide sequence ID" value="NZ_JABMKV010000002.1"/>
</dbReference>
<dbReference type="PANTHER" id="PTHR14359:SF6">
    <property type="entry name" value="PHOSPHOPANTOTHENOYLCYSTEINE DECARBOXYLASE"/>
    <property type="match status" value="1"/>
</dbReference>
<dbReference type="Gene3D" id="3.40.50.10300">
    <property type="entry name" value="CoaB-like"/>
    <property type="match status" value="1"/>
</dbReference>
<dbReference type="InterPro" id="IPR007085">
    <property type="entry name" value="DNA/pantothenate-metab_flavo_C"/>
</dbReference>
<keyword evidence="3 4" id="KW-0436">Ligase</keyword>
<comment type="function">
    <text evidence="4">Catalyzes two steps in the biosynthesis of coenzyme A. In the first step cysteine is conjugated to 4'-phosphopantothenate to form 4-phosphopantothenoylcysteine, in the latter compound is decarboxylated to form 4'-phosphopantotheine.</text>
</comment>
<feature type="binding site" evidence="3">
    <location>
        <position position="288"/>
    </location>
    <ligand>
        <name>CTP</name>
        <dbReference type="ChEBI" id="CHEBI:37563"/>
    </ligand>
</feature>
<dbReference type="InterPro" id="IPR036551">
    <property type="entry name" value="Flavin_trans-like"/>
</dbReference>
<sequence>MLSKKNIILGVCGSISAYKAALLVRALIKKGANVKVILTADASNFITPLTLATLSKNPVYTQYFEAETGVWSNHVELGLWADYMIIAPATANTISKMANGLCDNLLTAVYLSAKCPVFLAPAMDLDMWKHESTQENIEKLKGFGNMIIAPNKGELASGLYGEGRLAEPDEIVGFIINEIKKNLPLLGKKVLVTAGPTYEAIDPVRFIGNHSSGKMGFAIANEMAALGADVTLVTGPTAEKANAQLQRIDVISAADMLYACLDKFPHCDITIMSAAVADYTPIEVASQKIKKRDSEFSINLKKTTDILASLGNIKRDNQFLVGFALETEHEETYAKEKLQKKNLDLIVLNSLNDEGAGFKTETNKITLFNSAFEKTSFEMKSKSDVAKDICSEVLKLILK</sequence>
<accession>A0ABX2DEG3</accession>
<dbReference type="NCBIfam" id="TIGR00521">
    <property type="entry name" value="coaBC_dfp"/>
    <property type="match status" value="1"/>
</dbReference>
<name>A0ABX2DEG3_9SPHI</name>
<comment type="function">
    <text evidence="3">Catalyzes two sequential steps in the biosynthesis of coenzyme A. In the first step cysteine is conjugated to 4'-phosphopantothenate to form 4-phosphopantothenoylcysteine. In the second step the latter compound is decarboxylated to form 4'-phosphopantotheine.</text>
</comment>
<keyword evidence="3 4" id="KW-0285">Flavoprotein</keyword>
<evidence type="ECO:0000259" key="5">
    <source>
        <dbReference type="Pfam" id="PF02441"/>
    </source>
</evidence>
<keyword evidence="3" id="KW-0511">Multifunctional enzyme</keyword>
<reference evidence="7 8" key="1">
    <citation type="submission" date="2020-05" db="EMBL/GenBank/DDBJ databases">
        <title>Description of Pedobacter foliorum sp. nov.</title>
        <authorList>
            <person name="Qi S."/>
            <person name="Carlier A."/>
            <person name="Cnockaert M."/>
            <person name="Vandamme P."/>
        </authorList>
    </citation>
    <scope>NUCLEOTIDE SEQUENCE [LARGE SCALE GENOMIC DNA]</scope>
    <source>
        <strain evidence="7 8">LMG 31300</strain>
    </source>
</reference>
<dbReference type="EC" id="6.3.2.5" evidence="3"/>
<dbReference type="SUPFAM" id="SSF102645">
    <property type="entry name" value="CoaB-like"/>
    <property type="match status" value="1"/>
</dbReference>
<feature type="binding site" evidence="3">
    <location>
        <position position="278"/>
    </location>
    <ligand>
        <name>CTP</name>
        <dbReference type="ChEBI" id="CHEBI:37563"/>
    </ligand>
</feature>
<comment type="caution">
    <text evidence="3">Lacks conserved residue(s) required for the propagation of feature annotation.</text>
</comment>
<dbReference type="Pfam" id="PF02441">
    <property type="entry name" value="Flavoprotein"/>
    <property type="match status" value="1"/>
</dbReference>
<evidence type="ECO:0000256" key="4">
    <source>
        <dbReference type="RuleBase" id="RU364078"/>
    </source>
</evidence>